<sequence length="310" mass="35830">MEAKHKLDPRYRWTNMAVMYGKDPQKLDKSFKLCGVADIDFTKSAIAGLVAVPMPTKEQKYLWLDLTYPVRGIYLPVSPKGEGPLGDMCKFLRLDFKGRGFALPYGRPYEDSLVKGWADPKSKVRELLRAELSSPLKVLQTETMGLFKARLKDLHRSSKRADLLYAADAIIADWKPTTDKEESKRRLDDYLNLLTKANQQGKLSAEEDKKYYDEFKKKADKSDIDAFETSSSETDLRITKYLRYRESAPILKELKELYSQEKIDEDQIWQVIGKIKHLSDFFHSLNPSEQKWFAEKTKPLRGHSFPCTPM</sequence>
<keyword evidence="2" id="KW-1185">Reference proteome</keyword>
<evidence type="ECO:0000313" key="1">
    <source>
        <dbReference type="EMBL" id="CEJ58146.1"/>
    </source>
</evidence>
<dbReference type="Proteomes" id="UP000042958">
    <property type="component" value="Unassembled WGS sequence"/>
</dbReference>
<organism evidence="1 2">
    <name type="scientific">Penicillium brasilianum</name>
    <dbReference type="NCBI Taxonomy" id="104259"/>
    <lineage>
        <taxon>Eukaryota</taxon>
        <taxon>Fungi</taxon>
        <taxon>Dikarya</taxon>
        <taxon>Ascomycota</taxon>
        <taxon>Pezizomycotina</taxon>
        <taxon>Eurotiomycetes</taxon>
        <taxon>Eurotiomycetidae</taxon>
        <taxon>Eurotiales</taxon>
        <taxon>Aspergillaceae</taxon>
        <taxon>Penicillium</taxon>
    </lineage>
</organism>
<dbReference type="EMBL" id="CDHK01000006">
    <property type="protein sequence ID" value="CEJ58146.1"/>
    <property type="molecule type" value="Genomic_DNA"/>
</dbReference>
<accession>A0A0F7TQP6</accession>
<dbReference type="OrthoDB" id="4770905at2759"/>
<gene>
    <name evidence="1" type="ORF">PMG11_06816</name>
</gene>
<reference evidence="2" key="1">
    <citation type="journal article" date="2015" name="Genome Announc.">
        <title>Draft genome sequence of the fungus Penicillium brasilianum MG11.</title>
        <authorList>
            <person name="Horn F."/>
            <person name="Linde J."/>
            <person name="Mattern D.J."/>
            <person name="Walther G."/>
            <person name="Guthke R."/>
            <person name="Brakhage A.A."/>
            <person name="Valiante V."/>
        </authorList>
    </citation>
    <scope>NUCLEOTIDE SEQUENCE [LARGE SCALE GENOMIC DNA]</scope>
    <source>
        <strain evidence="2">MG11</strain>
    </source>
</reference>
<evidence type="ECO:0000313" key="2">
    <source>
        <dbReference type="Proteomes" id="UP000042958"/>
    </source>
</evidence>
<name>A0A0F7TQP6_PENBI</name>
<dbReference type="AlphaFoldDB" id="A0A0F7TQP6"/>
<proteinExistence type="predicted"/>
<protein>
    <submittedName>
        <fullName evidence="1">Uncharacterized protein</fullName>
    </submittedName>
</protein>